<dbReference type="AlphaFoldDB" id="A0A0B2WYT3"/>
<keyword evidence="11" id="KW-1185">Reference proteome</keyword>
<dbReference type="InterPro" id="IPR002018">
    <property type="entry name" value="CarbesteraseB"/>
</dbReference>
<keyword evidence="6" id="KW-0443">Lipid metabolism</keyword>
<evidence type="ECO:0000256" key="5">
    <source>
        <dbReference type="ARBA" id="ARBA00022801"/>
    </source>
</evidence>
<dbReference type="Gene3D" id="3.40.50.1820">
    <property type="entry name" value="alpha/beta hydrolase"/>
    <property type="match status" value="1"/>
</dbReference>
<dbReference type="InterPro" id="IPR019826">
    <property type="entry name" value="Carboxylesterase_B_AS"/>
</dbReference>
<evidence type="ECO:0000256" key="8">
    <source>
        <dbReference type="RuleBase" id="RU361235"/>
    </source>
</evidence>
<dbReference type="SUPFAM" id="SSF53474">
    <property type="entry name" value="alpha/beta-Hydrolases"/>
    <property type="match status" value="1"/>
</dbReference>
<sequence>MVFIHLVSCALLWFAFSLASPTGTLEGRDAGTVTAVVPAGTILGKLHRGVESFSGIPYGEAPVGPLRMKPPVRRTDSLGVFDGTGPAGACPQQIVSTDSENFLLDILGSLVNLPFVQAVTGQSEDCLTITVARPEGTAAGAKLPVLFWIYGGAFELGWTSMYDGTSLINHAKSIGQPFIFVAVQYRVSGYGFMPGKEIMSEGSGNAGLLDQRMGLEWVADNIAAFGGDADKVTIWGESAGAMSVLSQMILYDGDHTYKGKPLFRGAIMNSGSVVPTDPLDSPQGQAVFDKVVQAGGCGGAVDKLECLRGLSYTDYLNAVTSVPGVLSYNSLALSYLPRPDGKAITTSPDALILAGKYAPVPMIVGNQEDEGTLFALFQHNLTRTEDFVSYLESYYFPRASTEKLTQLVDLYGSGLSAVTNGSPFNTGLLNEIFPGFKRRAAVLGDLALTLSRRFFLAGANNVRPNVPSWSYLASYDKWTPVLGTFHGSDLLQVFYGVKDNYAARSIRTYYINFVYNLDPNVGVSGKYPNWPRWSDGNNLAQFFDHKSGLLKDDFRQAPYEWLVNNIEILRF</sequence>
<dbReference type="InterPro" id="IPR029058">
    <property type="entry name" value="AB_hydrolase_fold"/>
</dbReference>
<dbReference type="EC" id="3.1.1.-" evidence="8"/>
<keyword evidence="4 8" id="KW-0732">Signal</keyword>
<evidence type="ECO:0000256" key="6">
    <source>
        <dbReference type="ARBA" id="ARBA00023098"/>
    </source>
</evidence>
<reference evidence="10 11" key="1">
    <citation type="journal article" date="2014" name="Proc. Natl. Acad. Sci. U.S.A.">
        <title>Trajectory and genomic determinants of fungal-pathogen speciation and host adaptation.</title>
        <authorList>
            <person name="Hu X."/>
            <person name="Xiao G."/>
            <person name="Zheng P."/>
            <person name="Shang Y."/>
            <person name="Su Y."/>
            <person name="Zhang X."/>
            <person name="Liu X."/>
            <person name="Zhan S."/>
            <person name="St Leger R.J."/>
            <person name="Wang C."/>
        </authorList>
    </citation>
    <scope>NUCLEOTIDE SEQUENCE [LARGE SCALE GENOMIC DNA]</scope>
    <source>
        <strain evidence="10 11">ARSEF 1941</strain>
    </source>
</reference>
<dbReference type="Proteomes" id="UP000030816">
    <property type="component" value="Unassembled WGS sequence"/>
</dbReference>
<protein>
    <recommendedName>
        <fullName evidence="8">Carboxylic ester hydrolase</fullName>
        <ecNumber evidence="8">3.1.1.-</ecNumber>
    </recommendedName>
</protein>
<dbReference type="STRING" id="1081103.A0A0B2WYT3"/>
<dbReference type="FunFam" id="3.40.50.1820:FF:000213">
    <property type="entry name" value="Carboxylic ester hydrolase"/>
    <property type="match status" value="1"/>
</dbReference>
<keyword evidence="7" id="KW-0325">Glycoprotein</keyword>
<keyword evidence="5 8" id="KW-0378">Hydrolase</keyword>
<evidence type="ECO:0000313" key="11">
    <source>
        <dbReference type="Proteomes" id="UP000030816"/>
    </source>
</evidence>
<evidence type="ECO:0000256" key="7">
    <source>
        <dbReference type="ARBA" id="ARBA00023180"/>
    </source>
</evidence>
<organism evidence="10 11">
    <name type="scientific">Metarhizium album (strain ARSEF 1941)</name>
    <dbReference type="NCBI Taxonomy" id="1081103"/>
    <lineage>
        <taxon>Eukaryota</taxon>
        <taxon>Fungi</taxon>
        <taxon>Dikarya</taxon>
        <taxon>Ascomycota</taxon>
        <taxon>Pezizomycotina</taxon>
        <taxon>Sordariomycetes</taxon>
        <taxon>Hypocreomycetidae</taxon>
        <taxon>Hypocreales</taxon>
        <taxon>Clavicipitaceae</taxon>
        <taxon>Metarhizium</taxon>
    </lineage>
</organism>
<evidence type="ECO:0000256" key="4">
    <source>
        <dbReference type="ARBA" id="ARBA00022729"/>
    </source>
</evidence>
<dbReference type="Pfam" id="PF00135">
    <property type="entry name" value="COesterase"/>
    <property type="match status" value="1"/>
</dbReference>
<dbReference type="ESTHER" id="9hypo-a0a0b2wyt3">
    <property type="family name" value="Fungal_carboxylesterase_lipase"/>
</dbReference>
<keyword evidence="3" id="KW-0964">Secreted</keyword>
<feature type="chain" id="PRO_5005110442" description="Carboxylic ester hydrolase" evidence="8">
    <location>
        <begin position="20"/>
        <end position="571"/>
    </location>
</feature>
<dbReference type="HOGENOM" id="CLU_006586_10_6_1"/>
<evidence type="ECO:0000259" key="9">
    <source>
        <dbReference type="Pfam" id="PF00135"/>
    </source>
</evidence>
<dbReference type="GeneID" id="63738859"/>
<comment type="subcellular location">
    <subcellularLocation>
        <location evidence="1">Secreted</location>
    </subcellularLocation>
</comment>
<dbReference type="PROSITE" id="PS00122">
    <property type="entry name" value="CARBOXYLESTERASE_B_1"/>
    <property type="match status" value="1"/>
</dbReference>
<evidence type="ECO:0000256" key="3">
    <source>
        <dbReference type="ARBA" id="ARBA00022525"/>
    </source>
</evidence>
<dbReference type="RefSeq" id="XP_040679081.1">
    <property type="nucleotide sequence ID" value="XM_040823202.1"/>
</dbReference>
<dbReference type="GO" id="GO:0005576">
    <property type="term" value="C:extracellular region"/>
    <property type="evidence" value="ECO:0007669"/>
    <property type="project" value="UniProtKB-SubCell"/>
</dbReference>
<dbReference type="PANTHER" id="PTHR11559">
    <property type="entry name" value="CARBOXYLESTERASE"/>
    <property type="match status" value="1"/>
</dbReference>
<gene>
    <name evidence="10" type="ORF">MAM_04404</name>
</gene>
<evidence type="ECO:0000313" key="10">
    <source>
        <dbReference type="EMBL" id="KHN98015.1"/>
    </source>
</evidence>
<dbReference type="InterPro" id="IPR050309">
    <property type="entry name" value="Type-B_Carboxylest/Lipase"/>
</dbReference>
<evidence type="ECO:0000256" key="1">
    <source>
        <dbReference type="ARBA" id="ARBA00004613"/>
    </source>
</evidence>
<feature type="domain" description="Carboxylesterase type B" evidence="9">
    <location>
        <begin position="37"/>
        <end position="536"/>
    </location>
</feature>
<feature type="signal peptide" evidence="8">
    <location>
        <begin position="1"/>
        <end position="19"/>
    </location>
</feature>
<accession>A0A0B2WYT3</accession>
<dbReference type="OrthoDB" id="408631at2759"/>
<comment type="similarity">
    <text evidence="2 8">Belongs to the type-B carboxylesterase/lipase family.</text>
</comment>
<dbReference type="EMBL" id="AZHE01000009">
    <property type="protein sequence ID" value="KHN98015.1"/>
    <property type="molecule type" value="Genomic_DNA"/>
</dbReference>
<evidence type="ECO:0000256" key="2">
    <source>
        <dbReference type="ARBA" id="ARBA00005964"/>
    </source>
</evidence>
<dbReference type="GO" id="GO:0006629">
    <property type="term" value="P:lipid metabolic process"/>
    <property type="evidence" value="ECO:0007669"/>
    <property type="project" value="UniProtKB-KW"/>
</dbReference>
<comment type="caution">
    <text evidence="10">The sequence shown here is derived from an EMBL/GenBank/DDBJ whole genome shotgun (WGS) entry which is preliminary data.</text>
</comment>
<dbReference type="GO" id="GO:0016787">
    <property type="term" value="F:hydrolase activity"/>
    <property type="evidence" value="ECO:0007669"/>
    <property type="project" value="UniProtKB-KW"/>
</dbReference>
<name>A0A0B2WYT3_METAS</name>
<proteinExistence type="inferred from homology"/>